<dbReference type="EMBL" id="CP058935">
    <property type="protein sequence ID" value="QLI70250.1"/>
    <property type="molecule type" value="Genomic_DNA"/>
</dbReference>
<sequence length="107" mass="11743">MKTFTLFTLVVGIVTAMSRDEMLCVDKLEDRTENPAGRNVFDLSGHMLSTVQDLQKAVAYISDEGKKAQLERIGDELFYLGSQINGIAGGDMLMYSKPMGTCLNSTV</sequence>
<protein>
    <submittedName>
        <fullName evidence="2">Uncharacterized protein</fullName>
    </submittedName>
</protein>
<dbReference type="Proteomes" id="UP000510686">
    <property type="component" value="Chromosome 4"/>
</dbReference>
<evidence type="ECO:0000313" key="3">
    <source>
        <dbReference type="Proteomes" id="UP000510686"/>
    </source>
</evidence>
<reference evidence="2 3" key="1">
    <citation type="submission" date="2020-07" db="EMBL/GenBank/DDBJ databases">
        <title>Telomere length de novo assembly of all 7 chromosomes of the fungus, Metarhizium brunneum, using a novel assembly pipeline.</title>
        <authorList>
            <person name="Saud z."/>
            <person name="Kortsinoglou A."/>
            <person name="Kouvelis V.N."/>
            <person name="Butt T.M."/>
        </authorList>
    </citation>
    <scope>NUCLEOTIDE SEQUENCE [LARGE SCALE GENOMIC DNA]</scope>
    <source>
        <strain evidence="2 3">4556</strain>
    </source>
</reference>
<name>A0A7D5UYQ2_9HYPO</name>
<proteinExistence type="predicted"/>
<organism evidence="2 3">
    <name type="scientific">Metarhizium brunneum</name>
    <dbReference type="NCBI Taxonomy" id="500148"/>
    <lineage>
        <taxon>Eukaryota</taxon>
        <taxon>Fungi</taxon>
        <taxon>Dikarya</taxon>
        <taxon>Ascomycota</taxon>
        <taxon>Pezizomycotina</taxon>
        <taxon>Sordariomycetes</taxon>
        <taxon>Hypocreomycetidae</taxon>
        <taxon>Hypocreales</taxon>
        <taxon>Clavicipitaceae</taxon>
        <taxon>Metarhizium</taxon>
    </lineage>
</organism>
<keyword evidence="3" id="KW-1185">Reference proteome</keyword>
<keyword evidence="1" id="KW-0732">Signal</keyword>
<feature type="chain" id="PRO_5028857737" evidence="1">
    <location>
        <begin position="19"/>
        <end position="107"/>
    </location>
</feature>
<evidence type="ECO:0000256" key="1">
    <source>
        <dbReference type="SAM" id="SignalP"/>
    </source>
</evidence>
<gene>
    <name evidence="2" type="ORF">G6M90_00g080420</name>
</gene>
<evidence type="ECO:0000313" key="2">
    <source>
        <dbReference type="EMBL" id="QLI70250.1"/>
    </source>
</evidence>
<dbReference type="RefSeq" id="XP_065986966.1">
    <property type="nucleotide sequence ID" value="XM_066131158.1"/>
</dbReference>
<dbReference type="AlphaFoldDB" id="A0A7D5UYQ2"/>
<feature type="signal peptide" evidence="1">
    <location>
        <begin position="1"/>
        <end position="18"/>
    </location>
</feature>
<dbReference type="GeneID" id="90968042"/>
<accession>A0A7D5UYQ2</accession>
<dbReference type="KEGG" id="mbrn:90968042"/>